<comment type="caution">
    <text evidence="2">The sequence shown here is derived from an EMBL/GenBank/DDBJ whole genome shotgun (WGS) entry which is preliminary data.</text>
</comment>
<evidence type="ECO:0000313" key="2">
    <source>
        <dbReference type="EMBL" id="MDM3953882.1"/>
    </source>
</evidence>
<proteinExistence type="predicted"/>
<dbReference type="AlphaFoldDB" id="A0AAW7HVT8"/>
<reference evidence="2" key="1">
    <citation type="submission" date="2023-06" db="EMBL/GenBank/DDBJ databases">
        <title>MBL-encoding genomic islands in Pseudomonas spp. in Poland.</title>
        <authorList>
            <person name="Urbanowicz P."/>
            <person name="Izdebski R."/>
            <person name="Biedrzycka M."/>
            <person name="Gniadkowski M."/>
        </authorList>
    </citation>
    <scope>NUCLEOTIDE SEQUENCE</scope>
    <source>
        <strain evidence="2">NMI5768_13</strain>
    </source>
</reference>
<evidence type="ECO:0000313" key="3">
    <source>
        <dbReference type="Proteomes" id="UP001165439"/>
    </source>
</evidence>
<organism evidence="2 3">
    <name type="scientific">Pseudomonas alloputida</name>
    <dbReference type="NCBI Taxonomy" id="1940621"/>
    <lineage>
        <taxon>Bacteria</taxon>
        <taxon>Pseudomonadati</taxon>
        <taxon>Pseudomonadota</taxon>
        <taxon>Gammaproteobacteria</taxon>
        <taxon>Pseudomonadales</taxon>
        <taxon>Pseudomonadaceae</taxon>
        <taxon>Pseudomonas</taxon>
    </lineage>
</organism>
<feature type="transmembrane region" description="Helical" evidence="1">
    <location>
        <begin position="29"/>
        <end position="50"/>
    </location>
</feature>
<keyword evidence="1" id="KW-1133">Transmembrane helix</keyword>
<dbReference type="GeneID" id="83680303"/>
<protein>
    <submittedName>
        <fullName evidence="2">Uncharacterized protein</fullName>
    </submittedName>
</protein>
<sequence>MAYANQRGGGGEQPEFDGGWSEMAHLSHLNCLMISVFVMTTLQVATWVWILELLAPVNLDAGIFITHVLARPAVTGIGIRLETIPLIIDPAHLPGRS</sequence>
<dbReference type="Proteomes" id="UP001165439">
    <property type="component" value="Unassembled WGS sequence"/>
</dbReference>
<dbReference type="RefSeq" id="WP_154070659.1">
    <property type="nucleotide sequence ID" value="NZ_CP128540.1"/>
</dbReference>
<name>A0AAW7HVT8_9PSED</name>
<gene>
    <name evidence="2" type="ORF">LU674_016345</name>
</gene>
<accession>A0AAW7HVT8</accession>
<evidence type="ECO:0000256" key="1">
    <source>
        <dbReference type="SAM" id="Phobius"/>
    </source>
</evidence>
<keyword evidence="1" id="KW-0812">Transmembrane</keyword>
<dbReference type="EMBL" id="JAJSRF020000001">
    <property type="protein sequence ID" value="MDM3953882.1"/>
    <property type="molecule type" value="Genomic_DNA"/>
</dbReference>
<keyword evidence="1" id="KW-0472">Membrane</keyword>